<evidence type="ECO:0000313" key="10">
    <source>
        <dbReference type="EMBL" id="GEL69494.1"/>
    </source>
</evidence>
<dbReference type="PROSITE" id="PS50011">
    <property type="entry name" value="PROTEIN_KINASE_DOM"/>
    <property type="match status" value="1"/>
</dbReference>
<feature type="region of interest" description="Disordered" evidence="8">
    <location>
        <begin position="1"/>
        <end position="57"/>
    </location>
</feature>
<dbReference type="EC" id="2.7.11.1" evidence="1"/>
<protein>
    <recommendedName>
        <fullName evidence="1">non-specific serine/threonine protein kinase</fullName>
        <ecNumber evidence="1">2.7.11.1</ecNumber>
    </recommendedName>
</protein>
<dbReference type="PROSITE" id="PS00107">
    <property type="entry name" value="PROTEIN_KINASE_ATP"/>
    <property type="match status" value="1"/>
</dbReference>
<keyword evidence="6 7" id="KW-0067">ATP-binding</keyword>
<dbReference type="EMBL" id="FNAJ01000001">
    <property type="protein sequence ID" value="SDD24381.1"/>
    <property type="molecule type" value="Genomic_DNA"/>
</dbReference>
<dbReference type="EMBL" id="BJVY01000005">
    <property type="protein sequence ID" value="GEL69494.1"/>
    <property type="molecule type" value="Genomic_DNA"/>
</dbReference>
<name>A0A511H7V1_9BACT</name>
<evidence type="ECO:0000313" key="11">
    <source>
        <dbReference type="EMBL" id="SDD24381.1"/>
    </source>
</evidence>
<comment type="caution">
    <text evidence="10">The sequence shown here is derived from an EMBL/GenBank/DDBJ whole genome shotgun (WGS) entry which is preliminary data.</text>
</comment>
<dbReference type="Proteomes" id="UP000321224">
    <property type="component" value="Unassembled WGS sequence"/>
</dbReference>
<dbReference type="FunFam" id="1.10.510.10:FF:000021">
    <property type="entry name" value="Serine/threonine protein kinase"/>
    <property type="match status" value="1"/>
</dbReference>
<evidence type="ECO:0000256" key="8">
    <source>
        <dbReference type="SAM" id="MobiDB-lite"/>
    </source>
</evidence>
<organism evidence="10 13">
    <name type="scientific">Myxococcus virescens</name>
    <dbReference type="NCBI Taxonomy" id="83456"/>
    <lineage>
        <taxon>Bacteria</taxon>
        <taxon>Pseudomonadati</taxon>
        <taxon>Myxococcota</taxon>
        <taxon>Myxococcia</taxon>
        <taxon>Myxococcales</taxon>
        <taxon>Cystobacterineae</taxon>
        <taxon>Myxococcaceae</taxon>
        <taxon>Myxococcus</taxon>
    </lineage>
</organism>
<accession>A0A511H7V1</accession>
<evidence type="ECO:0000256" key="4">
    <source>
        <dbReference type="ARBA" id="ARBA00022741"/>
    </source>
</evidence>
<dbReference type="InterPro" id="IPR000719">
    <property type="entry name" value="Prot_kinase_dom"/>
</dbReference>
<dbReference type="SUPFAM" id="SSF56112">
    <property type="entry name" value="Protein kinase-like (PK-like)"/>
    <property type="match status" value="1"/>
</dbReference>
<feature type="domain" description="Protein kinase" evidence="9">
    <location>
        <begin position="107"/>
        <end position="371"/>
    </location>
</feature>
<dbReference type="PANTHER" id="PTHR43289:SF6">
    <property type="entry name" value="SERINE_THREONINE-PROTEIN KINASE NEKL-3"/>
    <property type="match status" value="1"/>
</dbReference>
<dbReference type="InterPro" id="IPR017441">
    <property type="entry name" value="Protein_kinase_ATP_BS"/>
</dbReference>
<keyword evidence="12" id="KW-1185">Reference proteome</keyword>
<dbReference type="PROSITE" id="PS00108">
    <property type="entry name" value="PROTEIN_KINASE_ST"/>
    <property type="match status" value="1"/>
</dbReference>
<feature type="binding site" evidence="7">
    <location>
        <position position="136"/>
    </location>
    <ligand>
        <name>ATP</name>
        <dbReference type="ChEBI" id="CHEBI:30616"/>
    </ligand>
</feature>
<dbReference type="Gene3D" id="1.10.510.10">
    <property type="entry name" value="Transferase(Phosphotransferase) domain 1"/>
    <property type="match status" value="1"/>
</dbReference>
<dbReference type="RefSeq" id="WP_090484255.1">
    <property type="nucleotide sequence ID" value="NZ_BJVY01000005.1"/>
</dbReference>
<dbReference type="InterPro" id="IPR011009">
    <property type="entry name" value="Kinase-like_dom_sf"/>
</dbReference>
<feature type="compositionally biased region" description="Pro residues" evidence="8">
    <location>
        <begin position="25"/>
        <end position="43"/>
    </location>
</feature>
<keyword evidence="2 11" id="KW-0723">Serine/threonine-protein kinase</keyword>
<dbReference type="GO" id="GO:0004674">
    <property type="term" value="F:protein serine/threonine kinase activity"/>
    <property type="evidence" value="ECO:0007669"/>
    <property type="project" value="UniProtKB-KW"/>
</dbReference>
<keyword evidence="4 7" id="KW-0547">Nucleotide-binding</keyword>
<dbReference type="InterPro" id="IPR008271">
    <property type="entry name" value="Ser/Thr_kinase_AS"/>
</dbReference>
<dbReference type="PANTHER" id="PTHR43289">
    <property type="entry name" value="MITOGEN-ACTIVATED PROTEIN KINASE KINASE KINASE 20-RELATED"/>
    <property type="match status" value="1"/>
</dbReference>
<evidence type="ECO:0000313" key="13">
    <source>
        <dbReference type="Proteomes" id="UP000321224"/>
    </source>
</evidence>
<evidence type="ECO:0000313" key="12">
    <source>
        <dbReference type="Proteomes" id="UP000198717"/>
    </source>
</evidence>
<keyword evidence="5 11" id="KW-0418">Kinase</keyword>
<evidence type="ECO:0000259" key="9">
    <source>
        <dbReference type="PROSITE" id="PS50011"/>
    </source>
</evidence>
<evidence type="ECO:0000256" key="5">
    <source>
        <dbReference type="ARBA" id="ARBA00022777"/>
    </source>
</evidence>
<sequence length="398" mass="43002">MHSTDDEEGVAYLGGAAPEPQLRVTPPPAIVKPPPRAGLPPVPQRTETPPDATFQPVTPPPALSLGETLRPVTPMSPHGTLLQGIVVTATSSAVRGLVPGQTVAQRYRVERWLGAGGSSTVYEATDLHQDLRVALKVLAVPHADASMVARFRQEVEHARALEHVNILRVFDVGVDGDRHFLTVELLDGVDLRQRLMERRATLAEALRWLTHATVALEHAHGRGVLHRDVKPANLFITRTGVLKLMDFGLAKSTHVMGTTAQGAVLGTPEYMAPEQVTGNPAVSPATDLYALGVVAYELFTGQLPFRHPEPVPLMFLHVQERPVPPRTLRPALPEPFEHVVLRLLEKRPDDRYRSAAELRTALAKLWPHALNADASVTARAPAPPLARARAPGPGGGTG</sequence>
<proteinExistence type="predicted"/>
<dbReference type="AlphaFoldDB" id="A0A511H7V1"/>
<dbReference type="Gene3D" id="3.30.200.20">
    <property type="entry name" value="Phosphorylase Kinase, domain 1"/>
    <property type="match status" value="1"/>
</dbReference>
<reference evidence="10 13" key="2">
    <citation type="submission" date="2019-07" db="EMBL/GenBank/DDBJ databases">
        <title>Whole genome shotgun sequence of Myxococcus virescens NBRC 100334.</title>
        <authorList>
            <person name="Hosoyama A."/>
            <person name="Uohara A."/>
            <person name="Ohji S."/>
            <person name="Ichikawa N."/>
        </authorList>
    </citation>
    <scope>NUCLEOTIDE SEQUENCE [LARGE SCALE GENOMIC DNA]</scope>
    <source>
        <strain evidence="10 13">NBRC 100334</strain>
    </source>
</reference>
<dbReference type="GO" id="GO:0005524">
    <property type="term" value="F:ATP binding"/>
    <property type="evidence" value="ECO:0007669"/>
    <property type="project" value="UniProtKB-UniRule"/>
</dbReference>
<evidence type="ECO:0000256" key="1">
    <source>
        <dbReference type="ARBA" id="ARBA00012513"/>
    </source>
</evidence>
<dbReference type="SMART" id="SM00220">
    <property type="entry name" value="S_TKc"/>
    <property type="match status" value="1"/>
</dbReference>
<keyword evidence="3" id="KW-0808">Transferase</keyword>
<dbReference type="Pfam" id="PF00069">
    <property type="entry name" value="Pkinase"/>
    <property type="match status" value="1"/>
</dbReference>
<reference evidence="11 12" key="1">
    <citation type="submission" date="2016-10" db="EMBL/GenBank/DDBJ databases">
        <authorList>
            <person name="Varghese N."/>
            <person name="Submissions S."/>
        </authorList>
    </citation>
    <scope>NUCLEOTIDE SEQUENCE [LARGE SCALE GENOMIC DNA]</scope>
    <source>
        <strain evidence="11 12">DSM 2260</strain>
    </source>
</reference>
<evidence type="ECO:0000256" key="6">
    <source>
        <dbReference type="ARBA" id="ARBA00022840"/>
    </source>
</evidence>
<dbReference type="Proteomes" id="UP000198717">
    <property type="component" value="Unassembled WGS sequence"/>
</dbReference>
<dbReference type="CDD" id="cd14014">
    <property type="entry name" value="STKc_PknB_like"/>
    <property type="match status" value="1"/>
</dbReference>
<evidence type="ECO:0000256" key="2">
    <source>
        <dbReference type="ARBA" id="ARBA00022527"/>
    </source>
</evidence>
<gene>
    <name evidence="10" type="ORF">MVI01_12780</name>
    <name evidence="11" type="ORF">SAMN04488504_10195</name>
</gene>
<evidence type="ECO:0000256" key="3">
    <source>
        <dbReference type="ARBA" id="ARBA00022679"/>
    </source>
</evidence>
<evidence type="ECO:0000256" key="7">
    <source>
        <dbReference type="PROSITE-ProRule" id="PRU10141"/>
    </source>
</evidence>